<accession>A0A9W8ICG4</accession>
<dbReference type="GO" id="GO:0005634">
    <property type="term" value="C:nucleus"/>
    <property type="evidence" value="ECO:0007669"/>
    <property type="project" value="TreeGrafter"/>
</dbReference>
<dbReference type="EMBL" id="JANBUW010000011">
    <property type="protein sequence ID" value="KAJ2851527.1"/>
    <property type="molecule type" value="Genomic_DNA"/>
</dbReference>
<dbReference type="PANTHER" id="PTHR11736:SF14">
    <property type="entry name" value="NSE3 HOMOLOG, SMC5-SMC6 COMPLEX COMPONENT"/>
    <property type="match status" value="1"/>
</dbReference>
<protein>
    <recommendedName>
        <fullName evidence="1">MAGE domain-containing protein</fullName>
    </recommendedName>
</protein>
<dbReference type="InterPro" id="IPR002190">
    <property type="entry name" value="MHD_dom"/>
</dbReference>
<dbReference type="InterPro" id="IPR041898">
    <property type="entry name" value="MAGE_WH1"/>
</dbReference>
<gene>
    <name evidence="2" type="ORF">IWW36_001011</name>
</gene>
<comment type="caution">
    <text evidence="2">The sequence shown here is derived from an EMBL/GenBank/DDBJ whole genome shotgun (WGS) entry which is preliminary data.</text>
</comment>
<dbReference type="AlphaFoldDB" id="A0A9W8ICG4"/>
<dbReference type="GO" id="GO:0006281">
    <property type="term" value="P:DNA repair"/>
    <property type="evidence" value="ECO:0007669"/>
    <property type="project" value="TreeGrafter"/>
</dbReference>
<evidence type="ECO:0000313" key="2">
    <source>
        <dbReference type="EMBL" id="KAJ2851527.1"/>
    </source>
</evidence>
<dbReference type="InterPro" id="IPR041899">
    <property type="entry name" value="MAGE_WH2"/>
</dbReference>
<feature type="domain" description="MAGE" evidence="1">
    <location>
        <begin position="14"/>
        <end position="231"/>
    </location>
</feature>
<name>A0A9W8ICG4_9FUNG</name>
<dbReference type="InterPro" id="IPR037445">
    <property type="entry name" value="MAGE"/>
</dbReference>
<evidence type="ECO:0000259" key="1">
    <source>
        <dbReference type="SMART" id="SM01373"/>
    </source>
</evidence>
<dbReference type="OrthoDB" id="205198at2759"/>
<evidence type="ECO:0000313" key="3">
    <source>
        <dbReference type="Proteomes" id="UP001139887"/>
    </source>
</evidence>
<sequence>MDTDAEIERAAINLVRFAQACQASGKAIKREDLRGQVLLNTGTRQFKQVFEMANAYLKEDFGLQMVALPHHEKRVGGSSAVTSTSKTASRWVLQSVLPDNARQQVDMVQTTEEREILGFAATVLSLIFVNNMSLSHEQLVLYVRKLGPPKYVLPSDESRECISGGYATDAQMESAAQAAVAYLVRASYIDKLASQNKNGLQSLASTQATQPAGDEEVDSGQEYTWGPQAKVIFKPLDMARFIAYMTGQECTPEFIKAIGRAYGQNITDVESA</sequence>
<reference evidence="2" key="1">
    <citation type="submission" date="2022-07" db="EMBL/GenBank/DDBJ databases">
        <title>Phylogenomic reconstructions and comparative analyses of Kickxellomycotina fungi.</title>
        <authorList>
            <person name="Reynolds N.K."/>
            <person name="Stajich J.E."/>
            <person name="Barry K."/>
            <person name="Grigoriev I.V."/>
            <person name="Crous P."/>
            <person name="Smith M.E."/>
        </authorList>
    </citation>
    <scope>NUCLEOTIDE SEQUENCE</scope>
    <source>
        <strain evidence="2">NRRL 1566</strain>
    </source>
</reference>
<organism evidence="2 3">
    <name type="scientific">Coemansia brasiliensis</name>
    <dbReference type="NCBI Taxonomy" id="2650707"/>
    <lineage>
        <taxon>Eukaryota</taxon>
        <taxon>Fungi</taxon>
        <taxon>Fungi incertae sedis</taxon>
        <taxon>Zoopagomycota</taxon>
        <taxon>Kickxellomycotina</taxon>
        <taxon>Kickxellomycetes</taxon>
        <taxon>Kickxellales</taxon>
        <taxon>Kickxellaceae</taxon>
        <taxon>Coemansia</taxon>
    </lineage>
</organism>
<dbReference type="SMART" id="SM01373">
    <property type="entry name" value="MAGE"/>
    <property type="match status" value="1"/>
</dbReference>
<dbReference type="Gene3D" id="1.10.10.1210">
    <property type="entry name" value="MAGE homology domain, winged helix WH2 motif"/>
    <property type="match status" value="1"/>
</dbReference>
<keyword evidence="3" id="KW-1185">Reference proteome</keyword>
<dbReference type="Proteomes" id="UP001139887">
    <property type="component" value="Unassembled WGS sequence"/>
</dbReference>
<proteinExistence type="predicted"/>
<dbReference type="Gene3D" id="1.10.10.1200">
    <property type="entry name" value="MAGE homology domain, winged helix WH1 motif"/>
    <property type="match status" value="1"/>
</dbReference>
<dbReference type="PANTHER" id="PTHR11736">
    <property type="entry name" value="MELANOMA-ASSOCIATED ANTIGEN MAGE ANTIGEN"/>
    <property type="match status" value="1"/>
</dbReference>
<dbReference type="Pfam" id="PF01454">
    <property type="entry name" value="MAGE"/>
    <property type="match status" value="1"/>
</dbReference>